<dbReference type="Proteomes" id="UP001499843">
    <property type="component" value="Unassembled WGS sequence"/>
</dbReference>
<dbReference type="EMBL" id="BAAAQX010000047">
    <property type="protein sequence ID" value="GAA2215154.1"/>
    <property type="molecule type" value="Genomic_DNA"/>
</dbReference>
<organism evidence="1 2">
    <name type="scientific">Nonomuraea monospora</name>
    <dbReference type="NCBI Taxonomy" id="568818"/>
    <lineage>
        <taxon>Bacteria</taxon>
        <taxon>Bacillati</taxon>
        <taxon>Actinomycetota</taxon>
        <taxon>Actinomycetes</taxon>
        <taxon>Streptosporangiales</taxon>
        <taxon>Streptosporangiaceae</taxon>
        <taxon>Nonomuraea</taxon>
    </lineage>
</organism>
<keyword evidence="2" id="KW-1185">Reference proteome</keyword>
<comment type="caution">
    <text evidence="1">The sequence shown here is derived from an EMBL/GenBank/DDBJ whole genome shotgun (WGS) entry which is preliminary data.</text>
</comment>
<name>A0ABP5PU80_9ACTN</name>
<sequence>MEVAVDEHAGVVPAGGVQEEVVASGVEGWGEDVGDAGESVCEARDLVGPGSVAGSGRFLVEGCLLYGEGVGGAAVLKTARVPDSRVMAATVLAANPDRGSYPVTRWDSRCWIASPSMACSSRAKPDDHW</sequence>
<proteinExistence type="predicted"/>
<gene>
    <name evidence="1" type="ORF">GCM10009850_106210</name>
</gene>
<evidence type="ECO:0000313" key="2">
    <source>
        <dbReference type="Proteomes" id="UP001499843"/>
    </source>
</evidence>
<accession>A0ABP5PU80</accession>
<evidence type="ECO:0000313" key="1">
    <source>
        <dbReference type="EMBL" id="GAA2215154.1"/>
    </source>
</evidence>
<reference evidence="2" key="1">
    <citation type="journal article" date="2019" name="Int. J. Syst. Evol. Microbiol.">
        <title>The Global Catalogue of Microorganisms (GCM) 10K type strain sequencing project: providing services to taxonomists for standard genome sequencing and annotation.</title>
        <authorList>
            <consortium name="The Broad Institute Genomics Platform"/>
            <consortium name="The Broad Institute Genome Sequencing Center for Infectious Disease"/>
            <person name="Wu L."/>
            <person name="Ma J."/>
        </authorList>
    </citation>
    <scope>NUCLEOTIDE SEQUENCE [LARGE SCALE GENOMIC DNA]</scope>
    <source>
        <strain evidence="2">JCM 16114</strain>
    </source>
</reference>
<protein>
    <submittedName>
        <fullName evidence="1">Uncharacterized protein</fullName>
    </submittedName>
</protein>